<dbReference type="SUPFAM" id="SSF56796">
    <property type="entry name" value="Dehydroquinate synthase-like"/>
    <property type="match status" value="1"/>
</dbReference>
<gene>
    <name evidence="6" type="ORF">PAPYR_6299</name>
</gene>
<sequence>MDRLQTSVAVTRFPGRYIQGPHACGVIPRLAEELQVHKPAVICDAFVAANILPNHLAPVLTSLQPLYLTFGGEVTHEEVARLVAAGKHEKCDMIIGIGGGKTVDVSRAVAFESGRLPVIAISTLASTDAPCSARVVFYTPDGRFESYRDLPSNPTAVIMDTEILIKAPVRFLVAGIGDALSTWFEAESCAKVHAPNCTGFRSGMSAVHLARCCYDSLFEYGEEAVLSAKRGVITPAFEHIVETNTLLSGIGFESCGLAAAHAIHNGLSEFHCTHSFQHGEKVNIGTLASLFLTNKPKAEIDKVYRFCKAVGLPITLAQLGFADPLPPDTIRMIGQHTCVTGSTIYNEDPAISPAAVSAAVAMADEYGKKILAEH</sequence>
<protein>
    <submittedName>
        <fullName evidence="6">Glycerol dehydrogenase</fullName>
    </submittedName>
</protein>
<dbReference type="InterPro" id="IPR016205">
    <property type="entry name" value="Glycerol_DH"/>
</dbReference>
<keyword evidence="4" id="KW-0520">NAD</keyword>
<dbReference type="InterPro" id="IPR018211">
    <property type="entry name" value="ADH_Fe_CS"/>
</dbReference>
<dbReference type="EMBL" id="JAPMOS010000035">
    <property type="protein sequence ID" value="KAJ4458036.1"/>
    <property type="molecule type" value="Genomic_DNA"/>
</dbReference>
<dbReference type="PANTHER" id="PTHR43616">
    <property type="entry name" value="GLYCEROL DEHYDROGENASE"/>
    <property type="match status" value="1"/>
</dbReference>
<keyword evidence="2" id="KW-0479">Metal-binding</keyword>
<dbReference type="Pfam" id="PF00465">
    <property type="entry name" value="Fe-ADH"/>
    <property type="match status" value="1"/>
</dbReference>
<dbReference type="NCBIfam" id="NF006941">
    <property type="entry name" value="PRK09423.1"/>
    <property type="match status" value="1"/>
</dbReference>
<dbReference type="PIRSF" id="PIRSF000112">
    <property type="entry name" value="Glycerol_dehydrogenase"/>
    <property type="match status" value="1"/>
</dbReference>
<proteinExistence type="inferred from homology"/>
<evidence type="ECO:0000256" key="2">
    <source>
        <dbReference type="ARBA" id="ARBA00022723"/>
    </source>
</evidence>
<organism evidence="6 7">
    <name type="scientific">Paratrimastix pyriformis</name>
    <dbReference type="NCBI Taxonomy" id="342808"/>
    <lineage>
        <taxon>Eukaryota</taxon>
        <taxon>Metamonada</taxon>
        <taxon>Preaxostyla</taxon>
        <taxon>Paratrimastigidae</taxon>
        <taxon>Paratrimastix</taxon>
    </lineage>
</organism>
<dbReference type="PANTHER" id="PTHR43616:SF5">
    <property type="entry name" value="GLYCEROL DEHYDROGENASE 1"/>
    <property type="match status" value="1"/>
</dbReference>
<dbReference type="PROSITE" id="PS00913">
    <property type="entry name" value="ADH_IRON_1"/>
    <property type="match status" value="1"/>
</dbReference>
<keyword evidence="7" id="KW-1185">Reference proteome</keyword>
<comment type="similarity">
    <text evidence="1">Belongs to the iron-containing alcohol dehydrogenase family.</text>
</comment>
<dbReference type="CDD" id="cd08170">
    <property type="entry name" value="GlyDH"/>
    <property type="match status" value="1"/>
</dbReference>
<evidence type="ECO:0000313" key="6">
    <source>
        <dbReference type="EMBL" id="KAJ4458036.1"/>
    </source>
</evidence>
<dbReference type="Gene3D" id="1.20.1090.10">
    <property type="entry name" value="Dehydroquinate synthase-like - alpha domain"/>
    <property type="match status" value="1"/>
</dbReference>
<feature type="domain" description="Alcohol dehydrogenase iron-type/glycerol dehydrogenase GldA" evidence="5">
    <location>
        <begin position="14"/>
        <end position="161"/>
    </location>
</feature>
<dbReference type="Proteomes" id="UP001141327">
    <property type="component" value="Unassembled WGS sequence"/>
</dbReference>
<reference evidence="6" key="1">
    <citation type="journal article" date="2022" name="bioRxiv">
        <title>Genomics of Preaxostyla Flagellates Illuminates Evolutionary Transitions and the Path Towards Mitochondrial Loss.</title>
        <authorList>
            <person name="Novak L.V.F."/>
            <person name="Treitli S.C."/>
            <person name="Pyrih J."/>
            <person name="Halakuc P."/>
            <person name="Pipaliya S.V."/>
            <person name="Vacek V."/>
            <person name="Brzon O."/>
            <person name="Soukal P."/>
            <person name="Eme L."/>
            <person name="Dacks J.B."/>
            <person name="Karnkowska A."/>
            <person name="Elias M."/>
            <person name="Hampl V."/>
        </authorList>
    </citation>
    <scope>NUCLEOTIDE SEQUENCE</scope>
    <source>
        <strain evidence="6">RCP-MX</strain>
    </source>
</reference>
<evidence type="ECO:0000313" key="7">
    <source>
        <dbReference type="Proteomes" id="UP001141327"/>
    </source>
</evidence>
<dbReference type="Gene3D" id="3.40.50.1970">
    <property type="match status" value="1"/>
</dbReference>
<evidence type="ECO:0000256" key="4">
    <source>
        <dbReference type="ARBA" id="ARBA00023027"/>
    </source>
</evidence>
<evidence type="ECO:0000259" key="5">
    <source>
        <dbReference type="Pfam" id="PF00465"/>
    </source>
</evidence>
<keyword evidence="3" id="KW-0560">Oxidoreductase</keyword>
<dbReference type="InterPro" id="IPR001670">
    <property type="entry name" value="ADH_Fe/GldA"/>
</dbReference>
<comment type="caution">
    <text evidence="6">The sequence shown here is derived from an EMBL/GenBank/DDBJ whole genome shotgun (WGS) entry which is preliminary data.</text>
</comment>
<accession>A0ABQ8UFL2</accession>
<name>A0ABQ8UFL2_9EUKA</name>
<evidence type="ECO:0000256" key="1">
    <source>
        <dbReference type="ARBA" id="ARBA00007358"/>
    </source>
</evidence>
<evidence type="ECO:0000256" key="3">
    <source>
        <dbReference type="ARBA" id="ARBA00023002"/>
    </source>
</evidence>